<dbReference type="AlphaFoldDB" id="A0A165DWP1"/>
<feature type="compositionally biased region" description="Polar residues" evidence="7">
    <location>
        <begin position="33"/>
        <end position="42"/>
    </location>
</feature>
<comment type="cofactor">
    <cofactor evidence="1">
        <name>Mn(2+)</name>
        <dbReference type="ChEBI" id="CHEBI:29035"/>
    </cofactor>
</comment>
<dbReference type="InterPro" id="IPR002058">
    <property type="entry name" value="PAP_assoc"/>
</dbReference>
<dbReference type="STRING" id="1314781.A0A165DWP1"/>
<feature type="region of interest" description="Disordered" evidence="7">
    <location>
        <begin position="1"/>
        <end position="158"/>
    </location>
</feature>
<dbReference type="GO" id="GO:1990817">
    <property type="term" value="F:poly(A) RNA polymerase activity"/>
    <property type="evidence" value="ECO:0007669"/>
    <property type="project" value="UniProtKB-EC"/>
</dbReference>
<name>A0A165DWP1_EXIGL</name>
<comment type="similarity">
    <text evidence="2">Belongs to the DNA polymerase type-B-like family.</text>
</comment>
<reference evidence="10 11" key="1">
    <citation type="journal article" date="2016" name="Mol. Biol. Evol.">
        <title>Comparative Genomics of Early-Diverging Mushroom-Forming Fungi Provides Insights into the Origins of Lignocellulose Decay Capabilities.</title>
        <authorList>
            <person name="Nagy L.G."/>
            <person name="Riley R."/>
            <person name="Tritt A."/>
            <person name="Adam C."/>
            <person name="Daum C."/>
            <person name="Floudas D."/>
            <person name="Sun H."/>
            <person name="Yadav J.S."/>
            <person name="Pangilinan J."/>
            <person name="Larsson K.H."/>
            <person name="Matsuura K."/>
            <person name="Barry K."/>
            <person name="Labutti K."/>
            <person name="Kuo R."/>
            <person name="Ohm R.A."/>
            <person name="Bhattacharya S.S."/>
            <person name="Shirouzu T."/>
            <person name="Yoshinaga Y."/>
            <person name="Martin F.M."/>
            <person name="Grigoriev I.V."/>
            <person name="Hibbett D.S."/>
        </authorList>
    </citation>
    <scope>NUCLEOTIDE SEQUENCE [LARGE SCALE GENOMIC DNA]</scope>
    <source>
        <strain evidence="10 11">HHB12029</strain>
    </source>
</reference>
<keyword evidence="5" id="KW-0479">Metal-binding</keyword>
<dbReference type="EC" id="2.7.7.19" evidence="3"/>
<dbReference type="Pfam" id="PF03828">
    <property type="entry name" value="PAP_assoc"/>
    <property type="match status" value="1"/>
</dbReference>
<organism evidence="10 11">
    <name type="scientific">Exidia glandulosa HHB12029</name>
    <dbReference type="NCBI Taxonomy" id="1314781"/>
    <lineage>
        <taxon>Eukaryota</taxon>
        <taxon>Fungi</taxon>
        <taxon>Dikarya</taxon>
        <taxon>Basidiomycota</taxon>
        <taxon>Agaricomycotina</taxon>
        <taxon>Agaricomycetes</taxon>
        <taxon>Auriculariales</taxon>
        <taxon>Exidiaceae</taxon>
        <taxon>Exidia</taxon>
    </lineage>
</organism>
<dbReference type="InterPro" id="IPR054708">
    <property type="entry name" value="MTPAP-like_central"/>
</dbReference>
<dbReference type="Pfam" id="PF22600">
    <property type="entry name" value="MTPAP-like_central"/>
    <property type="match status" value="1"/>
</dbReference>
<evidence type="ECO:0000256" key="1">
    <source>
        <dbReference type="ARBA" id="ARBA00001936"/>
    </source>
</evidence>
<evidence type="ECO:0000256" key="6">
    <source>
        <dbReference type="ARBA" id="ARBA00022842"/>
    </source>
</evidence>
<proteinExistence type="inferred from homology"/>
<protein>
    <recommendedName>
        <fullName evidence="3">polynucleotide adenylyltransferase</fullName>
        <ecNumber evidence="3">2.7.7.19</ecNumber>
    </recommendedName>
</protein>
<dbReference type="SUPFAM" id="SSF81631">
    <property type="entry name" value="PAP/OAS1 substrate-binding domain"/>
    <property type="match status" value="1"/>
</dbReference>
<evidence type="ECO:0000259" key="8">
    <source>
        <dbReference type="Pfam" id="PF03828"/>
    </source>
</evidence>
<dbReference type="GO" id="GO:0043634">
    <property type="term" value="P:polyadenylation-dependent ncRNA catabolic process"/>
    <property type="evidence" value="ECO:0007669"/>
    <property type="project" value="TreeGrafter"/>
</dbReference>
<dbReference type="EMBL" id="KV426185">
    <property type="protein sequence ID" value="KZV85535.1"/>
    <property type="molecule type" value="Genomic_DNA"/>
</dbReference>
<evidence type="ECO:0000256" key="4">
    <source>
        <dbReference type="ARBA" id="ARBA00022679"/>
    </source>
</evidence>
<dbReference type="SUPFAM" id="SSF81301">
    <property type="entry name" value="Nucleotidyltransferase"/>
    <property type="match status" value="1"/>
</dbReference>
<evidence type="ECO:0000313" key="11">
    <source>
        <dbReference type="Proteomes" id="UP000077266"/>
    </source>
</evidence>
<dbReference type="PANTHER" id="PTHR23092">
    <property type="entry name" value="POLY(A) RNA POLYMERASE"/>
    <property type="match status" value="1"/>
</dbReference>
<dbReference type="InterPro" id="IPR043519">
    <property type="entry name" value="NT_sf"/>
</dbReference>
<dbReference type="Gene3D" id="1.10.1410.10">
    <property type="match status" value="1"/>
</dbReference>
<feature type="non-terminal residue" evidence="10">
    <location>
        <position position="458"/>
    </location>
</feature>
<dbReference type="Proteomes" id="UP000077266">
    <property type="component" value="Unassembled WGS sequence"/>
</dbReference>
<dbReference type="GO" id="GO:0071035">
    <property type="term" value="P:nuclear polyadenylation-dependent rRNA catabolic process"/>
    <property type="evidence" value="ECO:0007669"/>
    <property type="project" value="UniProtKB-ARBA"/>
</dbReference>
<dbReference type="GO" id="GO:0003729">
    <property type="term" value="F:mRNA binding"/>
    <property type="evidence" value="ECO:0007669"/>
    <property type="project" value="TreeGrafter"/>
</dbReference>
<keyword evidence="4 10" id="KW-0808">Transferase</keyword>
<dbReference type="PANTHER" id="PTHR23092:SF15">
    <property type="entry name" value="INACTIVE NON-CANONICAL POLY(A) RNA POLYMERASE PROTEIN TRF4-2-RELATED"/>
    <property type="match status" value="1"/>
</dbReference>
<dbReference type="FunFam" id="3.30.460.10:FF:000006">
    <property type="entry name" value="non-canonical poly(A) RNA polymerase PAPD5"/>
    <property type="match status" value="1"/>
</dbReference>
<dbReference type="Gene3D" id="3.30.460.10">
    <property type="entry name" value="Beta Polymerase, domain 2"/>
    <property type="match status" value="1"/>
</dbReference>
<dbReference type="FunCoup" id="A0A165DWP1">
    <property type="interactions" value="253"/>
</dbReference>
<feature type="domain" description="Poly(A) RNA polymerase mitochondrial-like central palm" evidence="9">
    <location>
        <begin position="180"/>
        <end position="313"/>
    </location>
</feature>
<keyword evidence="6" id="KW-0460">Magnesium</keyword>
<dbReference type="GO" id="GO:0046872">
    <property type="term" value="F:metal ion binding"/>
    <property type="evidence" value="ECO:0007669"/>
    <property type="project" value="UniProtKB-KW"/>
</dbReference>
<dbReference type="GO" id="GO:0005730">
    <property type="term" value="C:nucleolus"/>
    <property type="evidence" value="ECO:0007669"/>
    <property type="project" value="TreeGrafter"/>
</dbReference>
<evidence type="ECO:0000256" key="5">
    <source>
        <dbReference type="ARBA" id="ARBA00022723"/>
    </source>
</evidence>
<feature type="compositionally biased region" description="Polar residues" evidence="7">
    <location>
        <begin position="1"/>
        <end position="15"/>
    </location>
</feature>
<feature type="domain" description="PAP-associated" evidence="8">
    <location>
        <begin position="373"/>
        <end position="431"/>
    </location>
</feature>
<dbReference type="CDD" id="cd05402">
    <property type="entry name" value="NT_PAP_TUTase"/>
    <property type="match status" value="1"/>
</dbReference>
<evidence type="ECO:0000256" key="2">
    <source>
        <dbReference type="ARBA" id="ARBA00008593"/>
    </source>
</evidence>
<sequence length="458" mass="51346">MARAGTESSSNGSNHSRPRKKQRTNKDSDGKRSGQSSKRSTPAPQPPATNDDKPSKKPRLAKDSSASRLLKTTLEASVRTQLKPVQEAEELQPKPPLTFDGKEDFIPFAPDSDDEPSPPQSPSLLSRIEPNRRTSFKRSAEHLDEPGPSSRTRPDAFTNGATPWTWGIDWSRHKSVAQMLHTEVKAFSDYMSPSEEEHETRRLIIMLIDRCVRNQWPDARVLPFGSFETRLYHPLGDIDLVVHCPRLERLSKKNILYQLSRALNHEGLADNVQVIAHARVPIIKFISTYGRFAVDISINQENGIASGRIINGFLQELPALRPLSMVVKTFLRERNMNEVYNGGLGSYSTVCLLVNFLQMHPKIRSGEIRPEENLGTLLIEFLELYGHLFNTENVGVSLRDGGSYFSKSSRGWVDSRQPFLLSIEDPQDASNDVSKGSFQIRQVFRTFAGANEILTAAA</sequence>
<evidence type="ECO:0000259" key="9">
    <source>
        <dbReference type="Pfam" id="PF22600"/>
    </source>
</evidence>
<dbReference type="GO" id="GO:0031499">
    <property type="term" value="C:TRAMP complex"/>
    <property type="evidence" value="ECO:0007669"/>
    <property type="project" value="UniProtKB-ARBA"/>
</dbReference>
<evidence type="ECO:0000313" key="10">
    <source>
        <dbReference type="EMBL" id="KZV85535.1"/>
    </source>
</evidence>
<evidence type="ECO:0000256" key="3">
    <source>
        <dbReference type="ARBA" id="ARBA00012388"/>
    </source>
</evidence>
<accession>A0A165DWP1</accession>
<dbReference type="OrthoDB" id="273917at2759"/>
<dbReference type="GO" id="GO:0010629">
    <property type="term" value="P:negative regulation of gene expression"/>
    <property type="evidence" value="ECO:0007669"/>
    <property type="project" value="UniProtKB-ARBA"/>
</dbReference>
<gene>
    <name evidence="10" type="ORF">EXIGLDRAFT_622945</name>
</gene>
<dbReference type="InParanoid" id="A0A165DWP1"/>
<dbReference type="GO" id="GO:0031123">
    <property type="term" value="P:RNA 3'-end processing"/>
    <property type="evidence" value="ECO:0007669"/>
    <property type="project" value="TreeGrafter"/>
</dbReference>
<dbReference type="FunFam" id="1.10.1410.10:FF:000003">
    <property type="entry name" value="non-canonical poly(A) RNA polymerase PAPD7"/>
    <property type="match status" value="1"/>
</dbReference>
<keyword evidence="11" id="KW-1185">Reference proteome</keyword>
<dbReference type="InterPro" id="IPR045862">
    <property type="entry name" value="Trf4-like"/>
</dbReference>
<evidence type="ECO:0000256" key="7">
    <source>
        <dbReference type="SAM" id="MobiDB-lite"/>
    </source>
</evidence>